<protein>
    <submittedName>
        <fullName evidence="7">Type IV secretion system protein VirB8</fullName>
    </submittedName>
</protein>
<keyword evidence="3 5" id="KW-1133">Transmembrane helix</keyword>
<keyword evidence="8" id="KW-1185">Reference proteome</keyword>
<evidence type="ECO:0000259" key="6">
    <source>
        <dbReference type="Pfam" id="PF04335"/>
    </source>
</evidence>
<evidence type="ECO:0000256" key="1">
    <source>
        <dbReference type="ARBA" id="ARBA00004167"/>
    </source>
</evidence>
<dbReference type="InterPro" id="IPR007430">
    <property type="entry name" value="VirB8"/>
</dbReference>
<evidence type="ECO:0000313" key="7">
    <source>
        <dbReference type="EMBL" id="TQM90140.1"/>
    </source>
</evidence>
<dbReference type="CDD" id="cd16424">
    <property type="entry name" value="VirB8"/>
    <property type="match status" value="1"/>
</dbReference>
<evidence type="ECO:0000256" key="5">
    <source>
        <dbReference type="SAM" id="Phobius"/>
    </source>
</evidence>
<dbReference type="RefSeq" id="WP_142085251.1">
    <property type="nucleotide sequence ID" value="NZ_VFPT01000003.1"/>
</dbReference>
<evidence type="ECO:0000256" key="2">
    <source>
        <dbReference type="ARBA" id="ARBA00022692"/>
    </source>
</evidence>
<dbReference type="Proteomes" id="UP000320582">
    <property type="component" value="Unassembled WGS sequence"/>
</dbReference>
<proteinExistence type="predicted"/>
<evidence type="ECO:0000313" key="8">
    <source>
        <dbReference type="Proteomes" id="UP000320582"/>
    </source>
</evidence>
<dbReference type="SUPFAM" id="SSF54427">
    <property type="entry name" value="NTF2-like"/>
    <property type="match status" value="1"/>
</dbReference>
<accession>A0A543K4Y7</accession>
<gene>
    <name evidence="7" type="ORF">BD293_4065</name>
</gene>
<name>A0A543K4Y7_9RHOB</name>
<organism evidence="7 8">
    <name type="scientific">Roseinatronobacter monicus</name>
    <dbReference type="NCBI Taxonomy" id="393481"/>
    <lineage>
        <taxon>Bacteria</taxon>
        <taxon>Pseudomonadati</taxon>
        <taxon>Pseudomonadota</taxon>
        <taxon>Alphaproteobacteria</taxon>
        <taxon>Rhodobacterales</taxon>
        <taxon>Paracoccaceae</taxon>
        <taxon>Roseinatronobacter</taxon>
    </lineage>
</organism>
<keyword evidence="2 5" id="KW-0812">Transmembrane</keyword>
<dbReference type="Pfam" id="PF04335">
    <property type="entry name" value="VirB8"/>
    <property type="match status" value="1"/>
</dbReference>
<dbReference type="EMBL" id="VFPT01000003">
    <property type="protein sequence ID" value="TQM90140.1"/>
    <property type="molecule type" value="Genomic_DNA"/>
</dbReference>
<sequence length="225" mass="25128">MRGFARRAPALPDIGETVTEELVFGALRRERLWQVIALSATGFGAVMGLGMMLVAIKHEMPAPQLVPFDTATGAAVPWAEVRAISLHEERAVTDSMIFSYVRDRETFNQLDNDLRVRSVMSRSSGDAAASMRSLWSSANPNFPPTRYGSARMDVEIISIAPLSGNRAQIRLRKRLRSKEGDQIGNFTVTLAYEFEPAEVREIADVWANPFGFKVREYAITSDRFE</sequence>
<dbReference type="Gene3D" id="3.10.450.230">
    <property type="entry name" value="VirB8 protein"/>
    <property type="match status" value="1"/>
</dbReference>
<dbReference type="AlphaFoldDB" id="A0A543K4Y7"/>
<feature type="transmembrane region" description="Helical" evidence="5">
    <location>
        <begin position="32"/>
        <end position="56"/>
    </location>
</feature>
<keyword evidence="4 5" id="KW-0472">Membrane</keyword>
<feature type="domain" description="Bacterial virulence protein VirB8" evidence="6">
    <location>
        <begin position="16"/>
        <end position="221"/>
    </location>
</feature>
<reference evidence="7 8" key="1">
    <citation type="submission" date="2019-06" db="EMBL/GenBank/DDBJ databases">
        <title>Genomic Encyclopedia of Archaeal and Bacterial Type Strains, Phase II (KMG-II): from individual species to whole genera.</title>
        <authorList>
            <person name="Goeker M."/>
        </authorList>
    </citation>
    <scope>NUCLEOTIDE SEQUENCE [LARGE SCALE GENOMIC DNA]</scope>
    <source>
        <strain evidence="7 8">DSM 18423</strain>
    </source>
</reference>
<dbReference type="InterPro" id="IPR032710">
    <property type="entry name" value="NTF2-like_dom_sf"/>
</dbReference>
<evidence type="ECO:0000256" key="3">
    <source>
        <dbReference type="ARBA" id="ARBA00022989"/>
    </source>
</evidence>
<evidence type="ECO:0000256" key="4">
    <source>
        <dbReference type="ARBA" id="ARBA00023136"/>
    </source>
</evidence>
<comment type="caution">
    <text evidence="7">The sequence shown here is derived from an EMBL/GenBank/DDBJ whole genome shotgun (WGS) entry which is preliminary data.</text>
</comment>
<dbReference type="OrthoDB" id="7366154at2"/>
<comment type="subcellular location">
    <subcellularLocation>
        <location evidence="1">Membrane</location>
        <topology evidence="1">Single-pass membrane protein</topology>
    </subcellularLocation>
</comment>
<dbReference type="GO" id="GO:0016020">
    <property type="term" value="C:membrane"/>
    <property type="evidence" value="ECO:0007669"/>
    <property type="project" value="UniProtKB-SubCell"/>
</dbReference>